<dbReference type="InterPro" id="IPR029058">
    <property type="entry name" value="AB_hydrolase_fold"/>
</dbReference>
<dbReference type="Gene3D" id="3.40.50.1820">
    <property type="entry name" value="alpha/beta hydrolase"/>
    <property type="match status" value="1"/>
</dbReference>
<keyword evidence="2" id="KW-1185">Reference proteome</keyword>
<dbReference type="AlphaFoldDB" id="A0AAD6TEL9"/>
<dbReference type="SUPFAM" id="SSF53474">
    <property type="entry name" value="alpha/beta-Hydrolases"/>
    <property type="match status" value="1"/>
</dbReference>
<dbReference type="EMBL" id="JARJCM010000006">
    <property type="protein sequence ID" value="KAJ7044774.1"/>
    <property type="molecule type" value="Genomic_DNA"/>
</dbReference>
<organism evidence="1 2">
    <name type="scientific">Mycena alexandri</name>
    <dbReference type="NCBI Taxonomy" id="1745969"/>
    <lineage>
        <taxon>Eukaryota</taxon>
        <taxon>Fungi</taxon>
        <taxon>Dikarya</taxon>
        <taxon>Basidiomycota</taxon>
        <taxon>Agaricomycotina</taxon>
        <taxon>Agaricomycetes</taxon>
        <taxon>Agaricomycetidae</taxon>
        <taxon>Agaricales</taxon>
        <taxon>Marasmiineae</taxon>
        <taxon>Mycenaceae</taxon>
        <taxon>Mycena</taxon>
    </lineage>
</organism>
<reference evidence="1" key="1">
    <citation type="submission" date="2023-03" db="EMBL/GenBank/DDBJ databases">
        <title>Massive genome expansion in bonnet fungi (Mycena s.s.) driven by repeated elements and novel gene families across ecological guilds.</title>
        <authorList>
            <consortium name="Lawrence Berkeley National Laboratory"/>
            <person name="Harder C.B."/>
            <person name="Miyauchi S."/>
            <person name="Viragh M."/>
            <person name="Kuo A."/>
            <person name="Thoen E."/>
            <person name="Andreopoulos B."/>
            <person name="Lu D."/>
            <person name="Skrede I."/>
            <person name="Drula E."/>
            <person name="Henrissat B."/>
            <person name="Morin E."/>
            <person name="Kohler A."/>
            <person name="Barry K."/>
            <person name="LaButti K."/>
            <person name="Morin E."/>
            <person name="Salamov A."/>
            <person name="Lipzen A."/>
            <person name="Mereny Z."/>
            <person name="Hegedus B."/>
            <person name="Baldrian P."/>
            <person name="Stursova M."/>
            <person name="Weitz H."/>
            <person name="Taylor A."/>
            <person name="Grigoriev I.V."/>
            <person name="Nagy L.G."/>
            <person name="Martin F."/>
            <person name="Kauserud H."/>
        </authorList>
    </citation>
    <scope>NUCLEOTIDE SEQUENCE</scope>
    <source>
        <strain evidence="1">CBHHK200</strain>
    </source>
</reference>
<sequence>MVDVLGYSTYALYGTDWGSAVGYAQYGTYNTSVHAAYFVFIPFSPPFTAFKGLDSA</sequence>
<protein>
    <submittedName>
        <fullName evidence="1">Uncharacterized protein</fullName>
    </submittedName>
</protein>
<accession>A0AAD6TEL9</accession>
<name>A0AAD6TEL9_9AGAR</name>
<dbReference type="Proteomes" id="UP001218188">
    <property type="component" value="Unassembled WGS sequence"/>
</dbReference>
<comment type="caution">
    <text evidence="1">The sequence shown here is derived from an EMBL/GenBank/DDBJ whole genome shotgun (WGS) entry which is preliminary data.</text>
</comment>
<evidence type="ECO:0000313" key="2">
    <source>
        <dbReference type="Proteomes" id="UP001218188"/>
    </source>
</evidence>
<gene>
    <name evidence="1" type="ORF">C8F04DRAFT_1250024</name>
</gene>
<evidence type="ECO:0000313" key="1">
    <source>
        <dbReference type="EMBL" id="KAJ7044774.1"/>
    </source>
</evidence>
<proteinExistence type="predicted"/>